<keyword evidence="4" id="KW-0051">Antiviral defense</keyword>
<evidence type="ECO:0000256" key="1">
    <source>
        <dbReference type="ARBA" id="ARBA00005772"/>
    </source>
</evidence>
<dbReference type="NCBIfam" id="TIGR01903">
    <property type="entry name" value="cas5_csm4"/>
    <property type="match status" value="1"/>
</dbReference>
<dbReference type="AlphaFoldDB" id="A0A510KSX5"/>
<accession>A0A510KSX5</accession>
<sequence length="354" mass="41761">MGYSTWKIKLKPKSSFITPIQSDTLFGSMIWALKMIEGEKFIENIIEETKNYNPPFIFSNPIINGNYPIFGELSEEFLNEIDNTKLKKFDRKRIEFYKAMKKKKYISRSVFEELLNGKKLEQIYLEVLEGKRDFSTLEKRKNPRNSRINENFLEEMLNGTTDENKKINKENKFFKIEGRIRNQINRLGIISEEENDIRLFEQNEIRFFEETEIEIFVKIRDNFNMKKFEQGLKYISFNGYGKSASTGKGQFEIIKMEPEKVFSERKAKNSFVVLSNYIPNKKDNIEVINSKLLTKKPKAYMTENPFKDYFICYTEGSYFKGNPDSVKGRVLKNLKKDDEKSIQCLIPFIVGVDD</sequence>
<evidence type="ECO:0000256" key="4">
    <source>
        <dbReference type="ARBA" id="ARBA00023118"/>
    </source>
</evidence>
<reference evidence="5 6" key="1">
    <citation type="submission" date="2019-07" db="EMBL/GenBank/DDBJ databases">
        <title>Complete Genome Sequence of Leptotrichia wadei Strain JMUB3936.</title>
        <authorList>
            <person name="Watanabe S."/>
            <person name="Cui L."/>
        </authorList>
    </citation>
    <scope>NUCLEOTIDE SEQUENCE [LARGE SCALE GENOMIC DNA]</scope>
    <source>
        <strain evidence="5 6">JMUB3936</strain>
    </source>
</reference>
<dbReference type="GO" id="GO:0003723">
    <property type="term" value="F:RNA binding"/>
    <property type="evidence" value="ECO:0007669"/>
    <property type="project" value="UniProtKB-KW"/>
</dbReference>
<dbReference type="OrthoDB" id="9790529at2"/>
<dbReference type="Proteomes" id="UP000321944">
    <property type="component" value="Chromosome"/>
</dbReference>
<dbReference type="RefSeq" id="WP_147003556.1">
    <property type="nucleotide sequence ID" value="NZ_AP019841.1"/>
</dbReference>
<gene>
    <name evidence="5" type="ORF">JMUB3936_1076</name>
</gene>
<keyword evidence="3" id="KW-0694">RNA-binding</keyword>
<comment type="similarity">
    <text evidence="1">Belongs to the CRISPR-associated Csm4 family.</text>
</comment>
<organism evidence="5 6">
    <name type="scientific">Leptotrichia wadei</name>
    <dbReference type="NCBI Taxonomy" id="157687"/>
    <lineage>
        <taxon>Bacteria</taxon>
        <taxon>Fusobacteriati</taxon>
        <taxon>Fusobacteriota</taxon>
        <taxon>Fusobacteriia</taxon>
        <taxon>Fusobacteriales</taxon>
        <taxon>Leptotrichiaceae</taxon>
        <taxon>Leptotrichia</taxon>
    </lineage>
</organism>
<evidence type="ECO:0000256" key="2">
    <source>
        <dbReference type="ARBA" id="ARBA00016109"/>
    </source>
</evidence>
<dbReference type="EMBL" id="AP019841">
    <property type="protein sequence ID" value="BBM54792.1"/>
    <property type="molecule type" value="Genomic_DNA"/>
</dbReference>
<evidence type="ECO:0000313" key="6">
    <source>
        <dbReference type="Proteomes" id="UP000321944"/>
    </source>
</evidence>
<dbReference type="GO" id="GO:0051607">
    <property type="term" value="P:defense response to virus"/>
    <property type="evidence" value="ECO:0007669"/>
    <property type="project" value="UniProtKB-KW"/>
</dbReference>
<protein>
    <recommendedName>
        <fullName evidence="2">CRISPR system Cms protein Csm4</fullName>
    </recommendedName>
</protein>
<evidence type="ECO:0000313" key="5">
    <source>
        <dbReference type="EMBL" id="BBM54792.1"/>
    </source>
</evidence>
<evidence type="ECO:0000256" key="3">
    <source>
        <dbReference type="ARBA" id="ARBA00022884"/>
    </source>
</evidence>
<proteinExistence type="inferred from homology"/>
<name>A0A510KSX5_9FUSO</name>
<dbReference type="InterPro" id="IPR005510">
    <property type="entry name" value="Csm4"/>
</dbReference>